<evidence type="ECO:0000313" key="1">
    <source>
        <dbReference type="EMBL" id="MBC3795132.1"/>
    </source>
</evidence>
<dbReference type="EMBL" id="VFIA01000083">
    <property type="protein sequence ID" value="MBC3795132.1"/>
    <property type="molecule type" value="Genomic_DNA"/>
</dbReference>
<organism evidence="1 2">
    <name type="scientific">Spirosoma utsteinense</name>
    <dbReference type="NCBI Taxonomy" id="2585773"/>
    <lineage>
        <taxon>Bacteria</taxon>
        <taxon>Pseudomonadati</taxon>
        <taxon>Bacteroidota</taxon>
        <taxon>Cytophagia</taxon>
        <taxon>Cytophagales</taxon>
        <taxon>Cytophagaceae</taxon>
        <taxon>Spirosoma</taxon>
    </lineage>
</organism>
<gene>
    <name evidence="1" type="ORF">FH603_5667</name>
</gene>
<evidence type="ECO:0000313" key="2">
    <source>
        <dbReference type="Proteomes" id="UP000700732"/>
    </source>
</evidence>
<dbReference type="Proteomes" id="UP000700732">
    <property type="component" value="Unassembled WGS sequence"/>
</dbReference>
<accession>A0ABR6WGJ3</accession>
<protein>
    <recommendedName>
        <fullName evidence="3">Outer membrane protein beta-barrel domain-containing protein</fullName>
    </recommendedName>
</protein>
<name>A0ABR6WGJ3_9BACT</name>
<dbReference type="RefSeq" id="WP_186742288.1">
    <property type="nucleotide sequence ID" value="NZ_VFIA01000083.1"/>
</dbReference>
<evidence type="ECO:0008006" key="3">
    <source>
        <dbReference type="Google" id="ProtNLM"/>
    </source>
</evidence>
<comment type="caution">
    <text evidence="1">The sequence shown here is derived from an EMBL/GenBank/DDBJ whole genome shotgun (WGS) entry which is preliminary data.</text>
</comment>
<sequence length="204" mass="22786">MGLLLIISTVALGQATSKQSYFGIRTGYLRASTQLTNSLLNYSLPSVSLAGVAPRNSFYGGVFYQHALSRWIAYRIELNYQQKGIQNQDFDGNTLFQQKFHYVGVTPLIGITPVSGLGLFVGPEANVYFGKSAWSEHASLVELGISGRASYRYKWIGVDVGYFKSFNEYTHVDLGNIRFGFKNQTWQVGLIFVPTMLTTRKPDN</sequence>
<proteinExistence type="predicted"/>
<keyword evidence="2" id="KW-1185">Reference proteome</keyword>
<reference evidence="1 2" key="1">
    <citation type="submission" date="2019-06" db="EMBL/GenBank/DDBJ databases">
        <title>Spirosoma utsteinense sp. nov. isolated from Antarctic ice-free soils.</title>
        <authorList>
            <person name="Tahon G."/>
        </authorList>
    </citation>
    <scope>NUCLEOTIDE SEQUENCE [LARGE SCALE GENOMIC DNA]</scope>
    <source>
        <strain evidence="1 2">LMG 31447</strain>
    </source>
</reference>